<dbReference type="EC" id="2.7.7.23" evidence="3"/>
<dbReference type="FunFam" id="3.90.550.10:FF:000075">
    <property type="entry name" value="Probable UDP-N-acetylglucosamine pyrophosphorylase"/>
    <property type="match status" value="1"/>
</dbReference>
<dbReference type="GO" id="GO:0006048">
    <property type="term" value="P:UDP-N-acetylglucosamine biosynthetic process"/>
    <property type="evidence" value="ECO:0007669"/>
    <property type="project" value="TreeGrafter"/>
</dbReference>
<keyword evidence="5 7" id="KW-0548">Nucleotidyltransferase</keyword>
<gene>
    <name evidence="7" type="ORF">O9G_003634</name>
    <name evidence="8" type="ORF">ROZALSC1DRAFT_29631</name>
</gene>
<dbReference type="EMBL" id="KE560862">
    <property type="protein sequence ID" value="EPZ35145.1"/>
    <property type="molecule type" value="Genomic_DNA"/>
</dbReference>
<dbReference type="SUPFAM" id="SSF53448">
    <property type="entry name" value="Nucleotide-diphospho-sugar transferases"/>
    <property type="match status" value="1"/>
</dbReference>
<dbReference type="STRING" id="988480.A0A075AXX4"/>
<reference evidence="10" key="2">
    <citation type="journal article" date="2018" name="Nat. Microbiol.">
        <title>Leveraging single-cell genomics to expand the fungal tree of life.</title>
        <authorList>
            <person name="Ahrendt S.R."/>
            <person name="Quandt C.A."/>
            <person name="Ciobanu D."/>
            <person name="Clum A."/>
            <person name="Salamov A."/>
            <person name="Andreopoulos B."/>
            <person name="Cheng J.F."/>
            <person name="Woyke T."/>
            <person name="Pelin A."/>
            <person name="Henrissat B."/>
            <person name="Reynolds N.K."/>
            <person name="Benny G.L."/>
            <person name="Smith M.E."/>
            <person name="James T.Y."/>
            <person name="Grigoriev I.V."/>
        </authorList>
    </citation>
    <scope>NUCLEOTIDE SEQUENCE [LARGE SCALE GENOMIC DNA]</scope>
    <source>
        <strain evidence="10">CSF55</strain>
    </source>
</reference>
<dbReference type="PANTHER" id="PTHR11952:SF2">
    <property type="entry name" value="LD24639P"/>
    <property type="match status" value="1"/>
</dbReference>
<evidence type="ECO:0000256" key="2">
    <source>
        <dbReference type="ARBA" id="ARBA00010401"/>
    </source>
</evidence>
<keyword evidence="9" id="KW-1185">Reference proteome</keyword>
<evidence type="ECO:0000256" key="4">
    <source>
        <dbReference type="ARBA" id="ARBA00022679"/>
    </source>
</evidence>
<dbReference type="InterPro" id="IPR002618">
    <property type="entry name" value="UDPGP_fam"/>
</dbReference>
<sequence length="509" mass="57237">MPVQVDPNNVRLNLKSNNQEHLLSFHDKLTENEKSSLLSQINSLEFSRIAQIYKNATSNSSLTSSGTIEPLSNDSFASTIYESDQTQHEFANKIKDWEKLGLTLIRNNKVAVLLLAGGQGTRLGSSAPKGCYDIGLPSHKSLFQLQAERIKRLELLTQSIEELSDHPHPVTIPWYVMTSGPTKAETINFFERHNFFGLKKDQIIFFEQGVLPCLTNDGKIMLEDKSKVAKAPDGNGGVYRALAKEGVLDDMRKRGIIHVHMYCVDNCLVRVADPVFIGYCASKEAECGSQVVRKTNPAEPVGILCKRNGKFQVVEYSEIDKETTEKRDSKGQLLFRAANIANHYYRTNFLEKIAKEIEPKMEYHIARKKIPTVCLIQYLTTGELIKPTTPNGMKLELFVFDVFPFTEKLAVLEVAREDYFSPLKNAPGTNEDSPETSRRDIMNQHRRFLEAAGAHVRPDANGECTVEISSLVSYAGENLHRLSGLYLQCPIIINNEEDLEILIKNSKGK</sequence>
<dbReference type="EMBL" id="ML005391">
    <property type="protein sequence ID" value="RKP18700.1"/>
    <property type="molecule type" value="Genomic_DNA"/>
</dbReference>
<comment type="catalytic activity">
    <reaction evidence="6">
        <text>N-acetyl-alpha-D-glucosamine 1-phosphate + UTP + H(+) = UDP-N-acetyl-alpha-D-glucosamine + diphosphate</text>
        <dbReference type="Rhea" id="RHEA:13509"/>
        <dbReference type="ChEBI" id="CHEBI:15378"/>
        <dbReference type="ChEBI" id="CHEBI:33019"/>
        <dbReference type="ChEBI" id="CHEBI:46398"/>
        <dbReference type="ChEBI" id="CHEBI:57705"/>
        <dbReference type="ChEBI" id="CHEBI:57776"/>
        <dbReference type="EC" id="2.7.7.23"/>
    </reaction>
</comment>
<dbReference type="OrthoDB" id="532420at2759"/>
<evidence type="ECO:0000256" key="1">
    <source>
        <dbReference type="ARBA" id="ARBA00005208"/>
    </source>
</evidence>
<dbReference type="Proteomes" id="UP000030755">
    <property type="component" value="Unassembled WGS sequence"/>
</dbReference>
<comment type="pathway">
    <text evidence="1">Nucleotide-sugar biosynthesis; UDP-N-acetyl-alpha-D-glucosamine biosynthesis; UDP-N-acetyl-alpha-D-glucosamine from N-acetyl-alpha-D-glucosamine 1-phosphate: step 1/1.</text>
</comment>
<evidence type="ECO:0000313" key="7">
    <source>
        <dbReference type="EMBL" id="EPZ35145.1"/>
    </source>
</evidence>
<name>A0A075AXX4_ROZAC</name>
<organism evidence="7 9">
    <name type="scientific">Rozella allomycis (strain CSF55)</name>
    <dbReference type="NCBI Taxonomy" id="988480"/>
    <lineage>
        <taxon>Eukaryota</taxon>
        <taxon>Fungi</taxon>
        <taxon>Fungi incertae sedis</taxon>
        <taxon>Cryptomycota</taxon>
        <taxon>Cryptomycota incertae sedis</taxon>
        <taxon>Rozella</taxon>
    </lineage>
</organism>
<accession>A0A075AXX4</accession>
<dbReference type="Pfam" id="PF01704">
    <property type="entry name" value="UDPGP"/>
    <property type="match status" value="1"/>
</dbReference>
<dbReference type="HOGENOM" id="CLU_025603_1_1_1"/>
<reference evidence="7 9" key="1">
    <citation type="journal article" date="2013" name="Curr. Biol.">
        <title>Shared signatures of parasitism and phylogenomics unite Cryptomycota and microsporidia.</title>
        <authorList>
            <person name="James T.Y."/>
            <person name="Pelin A."/>
            <person name="Bonen L."/>
            <person name="Ahrendt S."/>
            <person name="Sain D."/>
            <person name="Corradi N."/>
            <person name="Stajich J.E."/>
        </authorList>
    </citation>
    <scope>NUCLEOTIDE SEQUENCE [LARGE SCALE GENOMIC DNA]</scope>
    <source>
        <strain evidence="7 9">CSF55</strain>
        <strain evidence="7 9">CSF55</strain>
    </source>
</reference>
<evidence type="ECO:0000256" key="6">
    <source>
        <dbReference type="ARBA" id="ARBA00048493"/>
    </source>
</evidence>
<evidence type="ECO:0000313" key="10">
    <source>
        <dbReference type="Proteomes" id="UP000281549"/>
    </source>
</evidence>
<evidence type="ECO:0000256" key="5">
    <source>
        <dbReference type="ARBA" id="ARBA00022695"/>
    </source>
</evidence>
<dbReference type="InterPro" id="IPR029044">
    <property type="entry name" value="Nucleotide-diphossugar_trans"/>
</dbReference>
<proteinExistence type="inferred from homology"/>
<reference evidence="8" key="3">
    <citation type="submission" date="2018-08" db="EMBL/GenBank/DDBJ databases">
        <title>Leveraging single-cell genomics to expand the Fungal Tree of Life.</title>
        <authorList>
            <consortium name="DOE Joint Genome Institute"/>
            <person name="Ahrendt S.R."/>
            <person name="Quandt C.A."/>
            <person name="Ciobanu D."/>
            <person name="Clum A."/>
            <person name="Salamov A."/>
            <person name="Andreopoulos B."/>
            <person name="Cheng J.-F."/>
            <person name="Woyke T."/>
            <person name="Pelin A."/>
            <person name="Henrissat B."/>
            <person name="Reynolds N."/>
            <person name="Benny G.L."/>
            <person name="Smith M.E."/>
            <person name="James T.Y."/>
            <person name="Grigoriev I.V."/>
        </authorList>
    </citation>
    <scope>NUCLEOTIDE SEQUENCE</scope>
    <source>
        <strain evidence="8">CSF55</strain>
    </source>
</reference>
<dbReference type="CDD" id="cd04193">
    <property type="entry name" value="UDPGlcNAc_PPase"/>
    <property type="match status" value="1"/>
</dbReference>
<comment type="similarity">
    <text evidence="2">Belongs to the UDPGP type 1 family.</text>
</comment>
<dbReference type="OMA" id="YFQVDNP"/>
<evidence type="ECO:0000313" key="8">
    <source>
        <dbReference type="EMBL" id="RKP18700.1"/>
    </source>
</evidence>
<dbReference type="Gene3D" id="3.90.550.10">
    <property type="entry name" value="Spore Coat Polysaccharide Biosynthesis Protein SpsA, Chain A"/>
    <property type="match status" value="1"/>
</dbReference>
<dbReference type="AlphaFoldDB" id="A0A075AXX4"/>
<evidence type="ECO:0000313" key="9">
    <source>
        <dbReference type="Proteomes" id="UP000030755"/>
    </source>
</evidence>
<dbReference type="GO" id="GO:0003977">
    <property type="term" value="F:UDP-N-acetylglucosamine diphosphorylase activity"/>
    <property type="evidence" value="ECO:0007669"/>
    <property type="project" value="UniProtKB-EC"/>
</dbReference>
<dbReference type="Proteomes" id="UP000281549">
    <property type="component" value="Unassembled WGS sequence"/>
</dbReference>
<dbReference type="PANTHER" id="PTHR11952">
    <property type="entry name" value="UDP- GLUCOSE PYROPHOSPHORYLASE"/>
    <property type="match status" value="1"/>
</dbReference>
<protein>
    <recommendedName>
        <fullName evidence="3">UDP-N-acetylglucosamine diphosphorylase</fullName>
        <ecNumber evidence="3">2.7.7.23</ecNumber>
    </recommendedName>
</protein>
<evidence type="ECO:0000256" key="3">
    <source>
        <dbReference type="ARBA" id="ARBA00012457"/>
    </source>
</evidence>
<dbReference type="InterPro" id="IPR039741">
    <property type="entry name" value="UDP-sugar_pyrophosphorylase"/>
</dbReference>
<keyword evidence="4 7" id="KW-0808">Transferase</keyword>